<feature type="binding site" evidence="10">
    <location>
        <position position="189"/>
    </location>
    <ligand>
        <name>substrate</name>
    </ligand>
</feature>
<comment type="function">
    <text evidence="10">Involved in the gluconeogenesis. Catalyzes the conversion of oxaloacetate (OAA) to phosphoenolpyruvate (PEP) through direct phosphoryl transfer between the nucleoside triphosphate and OAA.</text>
</comment>
<gene>
    <name evidence="10 11" type="primary">pckA</name>
    <name evidence="11" type="ORF">DCC88_12095</name>
</gene>
<dbReference type="PIRSF" id="PIRSF006294">
    <property type="entry name" value="PEP_crbxkin"/>
    <property type="match status" value="1"/>
</dbReference>
<feature type="binding site" evidence="10">
    <location>
        <position position="214"/>
    </location>
    <ligand>
        <name>ATP</name>
        <dbReference type="ChEBI" id="CHEBI:30616"/>
    </ligand>
</feature>
<evidence type="ECO:0000313" key="11">
    <source>
        <dbReference type="EMBL" id="RDB35068.1"/>
    </source>
</evidence>
<dbReference type="Gene3D" id="2.170.8.10">
    <property type="entry name" value="Phosphoenolpyruvate Carboxykinase, domain 2"/>
    <property type="match status" value="1"/>
</dbReference>
<dbReference type="NCBIfam" id="NF006821">
    <property type="entry name" value="PRK09344.1-3"/>
    <property type="match status" value="1"/>
</dbReference>
<proteinExistence type="inferred from homology"/>
<evidence type="ECO:0000256" key="5">
    <source>
        <dbReference type="ARBA" id="ARBA00022741"/>
    </source>
</evidence>
<feature type="binding site" evidence="10">
    <location>
        <begin position="230"/>
        <end position="238"/>
    </location>
    <ligand>
        <name>ATP</name>
        <dbReference type="ChEBI" id="CHEBI:30616"/>
    </ligand>
</feature>
<evidence type="ECO:0000256" key="7">
    <source>
        <dbReference type="ARBA" id="ARBA00022840"/>
    </source>
</evidence>
<sequence length="524" mass="59030">MVQKEIPNIFVEKIFYNLTPAILYEHALKFEESNMITNSGALSSLSGIKTGRSPKDKRIVKNSDSERDVNWGNINIPITQECFSSLKKNALEFLNKQPHLYICDVFAGWEKKFRLKVRVICTRPYHALFVNNMFIIPNAEELKEFNNPDCVIYNAGCYLPQISLQEIDSKTNISLNLETKEMIILGTEYAGEMKKGIFTLMNYLMPKQNVLSMHCSVTEGHKGDVSIFLGLSGTGKTTLSADPNRKLIGDDEHCWHDNGIFNIEGGCYAKCDNLSKEKEPEIFAAIGFGSLLENVVLHPTTRIPNYNDLSITENTRASYKLESIPSSKIPAITTHANNIIFLTCDAFGVLPAVSLLTPEQALYYFISGYTAKISGTEVGIKEPVATFSACFGAPFMVFSPIKYADLLKQKLQQDKNINTWLINTGWIGGAYGVGERISLKYTRAIIDAIHDGTLIKEEFINFEIFNLKIPKNANRIPNHILNPKETWKNKLNYDDNCLKLAKLFIENFKNIQDINFLHHAGPQV</sequence>
<dbReference type="Pfam" id="PF01293">
    <property type="entry name" value="PEPCK_ATP"/>
    <property type="match status" value="1"/>
</dbReference>
<dbReference type="SUPFAM" id="SSF53795">
    <property type="entry name" value="PEP carboxykinase-like"/>
    <property type="match status" value="1"/>
</dbReference>
<dbReference type="GO" id="GO:0005829">
    <property type="term" value="C:cytosol"/>
    <property type="evidence" value="ECO:0007669"/>
    <property type="project" value="TreeGrafter"/>
</dbReference>
<dbReference type="GO" id="GO:0005524">
    <property type="term" value="F:ATP binding"/>
    <property type="evidence" value="ECO:0007669"/>
    <property type="project" value="UniProtKB-UniRule"/>
</dbReference>
<keyword evidence="6 10" id="KW-0210">Decarboxylase</keyword>
<comment type="cofactor">
    <cofactor evidence="10">
        <name>Mn(2+)</name>
        <dbReference type="ChEBI" id="CHEBI:29035"/>
    </cofactor>
    <text evidence="10">Binds 1 Mn(2+) ion per subunit.</text>
</comment>
<dbReference type="HAMAP" id="MF_00453">
    <property type="entry name" value="PEPCK_ATP"/>
    <property type="match status" value="1"/>
</dbReference>
<evidence type="ECO:0000256" key="1">
    <source>
        <dbReference type="ARBA" id="ARBA00004742"/>
    </source>
</evidence>
<evidence type="ECO:0000256" key="4">
    <source>
        <dbReference type="ARBA" id="ARBA00022432"/>
    </source>
</evidence>
<feature type="binding site" evidence="10">
    <location>
        <position position="195"/>
    </location>
    <ligand>
        <name>ATP</name>
        <dbReference type="ChEBI" id="CHEBI:30616"/>
    </ligand>
</feature>
<dbReference type="PANTHER" id="PTHR30031">
    <property type="entry name" value="PHOSPHOENOLPYRUVATE CARBOXYKINASE ATP"/>
    <property type="match status" value="1"/>
</dbReference>
<dbReference type="EMBL" id="QOVW01000110">
    <property type="protein sequence ID" value="RDB35068.1"/>
    <property type="molecule type" value="Genomic_DNA"/>
</dbReference>
<evidence type="ECO:0000256" key="3">
    <source>
        <dbReference type="ARBA" id="ARBA00012363"/>
    </source>
</evidence>
<feature type="binding site" evidence="10">
    <location>
        <begin position="436"/>
        <end position="437"/>
    </location>
    <ligand>
        <name>ATP</name>
        <dbReference type="ChEBI" id="CHEBI:30616"/>
    </ligand>
</feature>
<dbReference type="PANTHER" id="PTHR30031:SF0">
    <property type="entry name" value="PHOSPHOENOLPYRUVATE CARBOXYKINASE (ATP)"/>
    <property type="match status" value="1"/>
</dbReference>
<dbReference type="EC" id="4.1.1.49" evidence="3 10"/>
<dbReference type="InterPro" id="IPR008210">
    <property type="entry name" value="PEP_carboxykinase_N"/>
</dbReference>
<dbReference type="SUPFAM" id="SSF68923">
    <property type="entry name" value="PEP carboxykinase N-terminal domain"/>
    <property type="match status" value="1"/>
</dbReference>
<dbReference type="Gene3D" id="3.40.449.10">
    <property type="entry name" value="Phosphoenolpyruvate Carboxykinase, domain 1"/>
    <property type="match status" value="1"/>
</dbReference>
<dbReference type="Gene3D" id="3.90.228.20">
    <property type="match status" value="1"/>
</dbReference>
<feature type="binding site" evidence="10">
    <location>
        <position position="251"/>
    </location>
    <ligand>
        <name>Mn(2+)</name>
        <dbReference type="ChEBI" id="CHEBI:29035"/>
    </ligand>
</feature>
<keyword evidence="7 10" id="KW-0067">ATP-binding</keyword>
<organism evidence="11 12">
    <name type="scientific">Spirobacillus cienkowskii</name>
    <dbReference type="NCBI Taxonomy" id="495820"/>
    <lineage>
        <taxon>Bacteria</taxon>
        <taxon>Pseudomonadati</taxon>
        <taxon>Bdellovibrionota</taxon>
        <taxon>Oligoflexia</taxon>
        <taxon>Silvanigrellales</taxon>
        <taxon>Spirobacillus</taxon>
    </lineage>
</organism>
<comment type="subcellular location">
    <subcellularLocation>
        <location evidence="10">Cytoplasm</location>
    </subcellularLocation>
</comment>
<comment type="similarity">
    <text evidence="2 10">Belongs to the phosphoenolpyruvate carboxykinase (ATP) family.</text>
</comment>
<feature type="binding site" evidence="10">
    <location>
        <position position="279"/>
    </location>
    <ligand>
        <name>ATP</name>
        <dbReference type="ChEBI" id="CHEBI:30616"/>
    </ligand>
</feature>
<protein>
    <recommendedName>
        <fullName evidence="3 10">Phosphoenolpyruvate carboxykinase (ATP)</fullName>
        <shortName evidence="10">PCK</shortName>
        <shortName evidence="10">PEP carboxykinase</shortName>
        <shortName evidence="10">PEPCK</shortName>
        <ecNumber evidence="3 10">4.1.1.49</ecNumber>
    </recommendedName>
</protein>
<dbReference type="UniPathway" id="UPA00138"/>
<keyword evidence="10" id="KW-0963">Cytoplasm</keyword>
<dbReference type="GO" id="GO:0016301">
    <property type="term" value="F:kinase activity"/>
    <property type="evidence" value="ECO:0007669"/>
    <property type="project" value="UniProtKB-KW"/>
</dbReference>
<keyword evidence="12" id="KW-1185">Reference proteome</keyword>
<name>A0A369KMI5_9BACT</name>
<dbReference type="NCBIfam" id="TIGR00224">
    <property type="entry name" value="pckA"/>
    <property type="match status" value="1"/>
</dbReference>
<evidence type="ECO:0000256" key="10">
    <source>
        <dbReference type="HAMAP-Rule" id="MF_00453"/>
    </source>
</evidence>
<dbReference type="InterPro" id="IPR001272">
    <property type="entry name" value="PEP_carboxykinase_ATP"/>
</dbReference>
<keyword evidence="8 10" id="KW-0456">Lyase</keyword>
<keyword evidence="4 10" id="KW-0312">Gluconeogenesis</keyword>
<evidence type="ECO:0000256" key="9">
    <source>
        <dbReference type="ARBA" id="ARBA00047371"/>
    </source>
</evidence>
<dbReference type="CDD" id="cd00484">
    <property type="entry name" value="PEPCK_ATP"/>
    <property type="match status" value="1"/>
</dbReference>
<dbReference type="GO" id="GO:0004612">
    <property type="term" value="F:phosphoenolpyruvate carboxykinase (ATP) activity"/>
    <property type="evidence" value="ECO:0007669"/>
    <property type="project" value="UniProtKB-UniRule"/>
</dbReference>
<dbReference type="NCBIfam" id="NF006820">
    <property type="entry name" value="PRK09344.1-2"/>
    <property type="match status" value="1"/>
</dbReference>
<dbReference type="InterPro" id="IPR013035">
    <property type="entry name" value="PEP_carboxykinase_C"/>
</dbReference>
<feature type="binding site" evidence="10">
    <location>
        <position position="316"/>
    </location>
    <ligand>
        <name>substrate</name>
    </ligand>
</feature>
<dbReference type="GO" id="GO:0006094">
    <property type="term" value="P:gluconeogenesis"/>
    <property type="evidence" value="ECO:0007669"/>
    <property type="project" value="UniProtKB-UniRule"/>
</dbReference>
<dbReference type="Proteomes" id="UP000253934">
    <property type="component" value="Unassembled WGS sequence"/>
</dbReference>
<feature type="binding site" evidence="10">
    <location>
        <position position="316"/>
    </location>
    <ligand>
        <name>ATP</name>
        <dbReference type="ChEBI" id="CHEBI:30616"/>
    </ligand>
</feature>
<comment type="catalytic activity">
    <reaction evidence="9 10">
        <text>oxaloacetate + ATP = phosphoenolpyruvate + ADP + CO2</text>
        <dbReference type="Rhea" id="RHEA:18617"/>
        <dbReference type="ChEBI" id="CHEBI:16452"/>
        <dbReference type="ChEBI" id="CHEBI:16526"/>
        <dbReference type="ChEBI" id="CHEBI:30616"/>
        <dbReference type="ChEBI" id="CHEBI:58702"/>
        <dbReference type="ChEBI" id="CHEBI:456216"/>
        <dbReference type="EC" id="4.1.1.49"/>
    </reaction>
</comment>
<comment type="pathway">
    <text evidence="1 10">Carbohydrate biosynthesis; gluconeogenesis.</text>
</comment>
<dbReference type="GO" id="GO:0046872">
    <property type="term" value="F:metal ion binding"/>
    <property type="evidence" value="ECO:0007669"/>
    <property type="project" value="UniProtKB-KW"/>
</dbReference>
<feature type="binding site" evidence="10">
    <location>
        <position position="195"/>
    </location>
    <ligand>
        <name>substrate</name>
    </ligand>
</feature>
<comment type="caution">
    <text evidence="11">The sequence shown here is derived from an EMBL/GenBank/DDBJ whole genome shotgun (WGS) entry which is preliminary data.</text>
</comment>
<evidence type="ECO:0000256" key="2">
    <source>
        <dbReference type="ARBA" id="ARBA00006052"/>
    </source>
</evidence>
<dbReference type="AlphaFoldDB" id="A0A369KMI5"/>
<feature type="binding site" evidence="10">
    <location>
        <position position="195"/>
    </location>
    <ligand>
        <name>Mn(2+)</name>
        <dbReference type="ChEBI" id="CHEBI:29035"/>
    </ligand>
</feature>
<keyword evidence="5 10" id="KW-0547">Nucleotide-binding</keyword>
<feature type="binding site" evidence="10">
    <location>
        <position position="52"/>
    </location>
    <ligand>
        <name>substrate</name>
    </ligand>
</feature>
<reference evidence="11" key="1">
    <citation type="submission" date="2018-04" db="EMBL/GenBank/DDBJ databases">
        <title>Draft genome sequence of the Candidatus Spirobacillus cienkowskii, a pathogen of freshwater Daphnia species, reconstructed from hemolymph metagenomic reads.</title>
        <authorList>
            <person name="Bresciani L."/>
            <person name="Lemos L.N."/>
            <person name="Wale N."/>
            <person name="Lin J.Y."/>
            <person name="Fernandes G.R."/>
            <person name="Duffy M.A."/>
            <person name="Rodrigues J.M."/>
        </authorList>
    </citation>
    <scope>NUCLEOTIDE SEQUENCE [LARGE SCALE GENOMIC DNA]</scope>
    <source>
        <strain evidence="11">Binning01</strain>
    </source>
</reference>
<accession>A0A369KMI5</accession>
<dbReference type="PROSITE" id="PS00532">
    <property type="entry name" value="PEPCK_ATP"/>
    <property type="match status" value="1"/>
</dbReference>
<evidence type="ECO:0000256" key="6">
    <source>
        <dbReference type="ARBA" id="ARBA00022793"/>
    </source>
</evidence>
<dbReference type="InterPro" id="IPR015994">
    <property type="entry name" value="PEPCK_ATP_CS"/>
</dbReference>
<evidence type="ECO:0000256" key="8">
    <source>
        <dbReference type="ARBA" id="ARBA00023239"/>
    </source>
</evidence>
<keyword evidence="10" id="KW-0479">Metal-binding</keyword>
<feature type="binding site" evidence="10">
    <location>
        <position position="214"/>
    </location>
    <ligand>
        <name>Mn(2+)</name>
        <dbReference type="ChEBI" id="CHEBI:29035"/>
    </ligand>
</feature>
<evidence type="ECO:0000313" key="12">
    <source>
        <dbReference type="Proteomes" id="UP000253934"/>
    </source>
</evidence>
<feature type="binding site" evidence="10">
    <location>
        <position position="442"/>
    </location>
    <ligand>
        <name>ATP</name>
        <dbReference type="ChEBI" id="CHEBI:30616"/>
    </ligand>
</feature>
<keyword evidence="10" id="KW-0464">Manganese</keyword>